<gene>
    <name evidence="3" type="ORF">F5147DRAFT_574083</name>
</gene>
<organism evidence="3 4">
    <name type="scientific">Suillus discolor</name>
    <dbReference type="NCBI Taxonomy" id="1912936"/>
    <lineage>
        <taxon>Eukaryota</taxon>
        <taxon>Fungi</taxon>
        <taxon>Dikarya</taxon>
        <taxon>Basidiomycota</taxon>
        <taxon>Agaricomycotina</taxon>
        <taxon>Agaricomycetes</taxon>
        <taxon>Agaricomycetidae</taxon>
        <taxon>Boletales</taxon>
        <taxon>Suillineae</taxon>
        <taxon>Suillaceae</taxon>
        <taxon>Suillus</taxon>
    </lineage>
</organism>
<feature type="coiled-coil region" evidence="1">
    <location>
        <begin position="99"/>
        <end position="140"/>
    </location>
</feature>
<reference evidence="3" key="1">
    <citation type="journal article" date="2020" name="New Phytol.">
        <title>Comparative genomics reveals dynamic genome evolution in host specialist ectomycorrhizal fungi.</title>
        <authorList>
            <person name="Lofgren L.A."/>
            <person name="Nguyen N.H."/>
            <person name="Vilgalys R."/>
            <person name="Ruytinx J."/>
            <person name="Liao H.L."/>
            <person name="Branco S."/>
            <person name="Kuo A."/>
            <person name="LaButti K."/>
            <person name="Lipzen A."/>
            <person name="Andreopoulos W."/>
            <person name="Pangilinan J."/>
            <person name="Riley R."/>
            <person name="Hundley H."/>
            <person name="Na H."/>
            <person name="Barry K."/>
            <person name="Grigoriev I.V."/>
            <person name="Stajich J.E."/>
            <person name="Kennedy P.G."/>
        </authorList>
    </citation>
    <scope>NUCLEOTIDE SEQUENCE</scope>
    <source>
        <strain evidence="3">FC423</strain>
    </source>
</reference>
<dbReference type="EMBL" id="JABBWM010000019">
    <property type="protein sequence ID" value="KAG2110819.1"/>
    <property type="molecule type" value="Genomic_DNA"/>
</dbReference>
<accession>A0A9P7JV29</accession>
<dbReference type="AlphaFoldDB" id="A0A9P7JV29"/>
<protein>
    <submittedName>
        <fullName evidence="3">Uncharacterized protein</fullName>
    </submittedName>
</protein>
<feature type="region of interest" description="Disordered" evidence="2">
    <location>
        <begin position="43"/>
        <end position="86"/>
    </location>
</feature>
<feature type="compositionally biased region" description="Basic and acidic residues" evidence="2">
    <location>
        <begin position="153"/>
        <end position="181"/>
    </location>
</feature>
<name>A0A9P7JV29_9AGAM</name>
<proteinExistence type="predicted"/>
<dbReference type="Proteomes" id="UP000823399">
    <property type="component" value="Unassembled WGS sequence"/>
</dbReference>
<evidence type="ECO:0000256" key="2">
    <source>
        <dbReference type="SAM" id="MobiDB-lite"/>
    </source>
</evidence>
<feature type="region of interest" description="Disordered" evidence="2">
    <location>
        <begin position="203"/>
        <end position="230"/>
    </location>
</feature>
<dbReference type="RefSeq" id="XP_041294293.1">
    <property type="nucleotide sequence ID" value="XM_041431198.1"/>
</dbReference>
<keyword evidence="1" id="KW-0175">Coiled coil</keyword>
<sequence>MLPIANLNLKDLYQSTFEFFTSLSPSFSFSAFSAENTVSDLSFPLTPTDPTPRPRNLSASADEESPSLRDRLDAAERTDSHNSSFCNPSVGASVAASTLYSMRRENDAIKNELSKTQAEVARWEERYKTLEKTLKETRDLLKVRDKEIQVLKERERHSPEHHFRSTHFDRRRSCDPAHQRSDSSQSRQIRLSADWSEIHDDTLSQANGNHRRNGSDPYPDNMSTVSEEERAQSRSLETFLNKIDLWSGAQVIQAVQDLNSEILQFAASATELCTFSKQRPNSAKVTQASSEVATRLGAALSRLLATRDHSQDPMLVQLALQGCISYCISRALSSFCIGYQSKANITLTQIYTHMFHSEPQPTSSRWRALTHKHIHELHPELNEYAINEMTETIFRWSLDIFLISGSTNPQPNPASRENFRACFGAQVKRISKAACRLAQVTREEIMSANFEVIAADSGQLFDGQEMIDAFEDYGSSDGVVLCTTELGLRCSTRKATSDAPASEESIDRRILLRPKVVLESVVEVIDPR</sequence>
<evidence type="ECO:0000313" key="4">
    <source>
        <dbReference type="Proteomes" id="UP000823399"/>
    </source>
</evidence>
<dbReference type="GeneID" id="64693457"/>
<feature type="compositionally biased region" description="Basic and acidic residues" evidence="2">
    <location>
        <begin position="66"/>
        <end position="80"/>
    </location>
</feature>
<keyword evidence="4" id="KW-1185">Reference proteome</keyword>
<feature type="region of interest" description="Disordered" evidence="2">
    <location>
        <begin position="153"/>
        <end position="189"/>
    </location>
</feature>
<dbReference type="OrthoDB" id="3173171at2759"/>
<evidence type="ECO:0000313" key="3">
    <source>
        <dbReference type="EMBL" id="KAG2110819.1"/>
    </source>
</evidence>
<evidence type="ECO:0000256" key="1">
    <source>
        <dbReference type="SAM" id="Coils"/>
    </source>
</evidence>
<comment type="caution">
    <text evidence="3">The sequence shown here is derived from an EMBL/GenBank/DDBJ whole genome shotgun (WGS) entry which is preliminary data.</text>
</comment>